<evidence type="ECO:0000313" key="1">
    <source>
        <dbReference type="EMBL" id="QCE06484.1"/>
    </source>
</evidence>
<dbReference type="EMBL" id="CP039353">
    <property type="protein sequence ID" value="QCE06484.1"/>
    <property type="molecule type" value="Genomic_DNA"/>
</dbReference>
<sequence length="88" mass="10180">MSWENKEIDLNEEKTKLSTSLKEAWDAIARSFMDGFDNADDQAKLIFVDLDFSQLDVVEDVVDGKFWMDPLMGRLRLNDVFVLISISF</sequence>
<gene>
    <name evidence="1" type="ORF">DEO72_LG9g1497</name>
</gene>
<protein>
    <submittedName>
        <fullName evidence="1">Uncharacterized protein</fullName>
    </submittedName>
</protein>
<evidence type="ECO:0000313" key="2">
    <source>
        <dbReference type="Proteomes" id="UP000501690"/>
    </source>
</evidence>
<dbReference type="Proteomes" id="UP000501690">
    <property type="component" value="Linkage Group LG9"/>
</dbReference>
<reference evidence="1 2" key="1">
    <citation type="submission" date="2019-04" db="EMBL/GenBank/DDBJ databases">
        <title>An improved genome assembly and genetic linkage map for asparagus bean, Vigna unguiculata ssp. sesquipedialis.</title>
        <authorList>
            <person name="Xia Q."/>
            <person name="Zhang R."/>
            <person name="Dong Y."/>
        </authorList>
    </citation>
    <scope>NUCLEOTIDE SEQUENCE [LARGE SCALE GENOMIC DNA]</scope>
    <source>
        <tissue evidence="1">Leaf</tissue>
    </source>
</reference>
<proteinExistence type="predicted"/>
<dbReference type="AlphaFoldDB" id="A0A4D6N0R9"/>
<organism evidence="1 2">
    <name type="scientific">Vigna unguiculata</name>
    <name type="common">Cowpea</name>
    <dbReference type="NCBI Taxonomy" id="3917"/>
    <lineage>
        <taxon>Eukaryota</taxon>
        <taxon>Viridiplantae</taxon>
        <taxon>Streptophyta</taxon>
        <taxon>Embryophyta</taxon>
        <taxon>Tracheophyta</taxon>
        <taxon>Spermatophyta</taxon>
        <taxon>Magnoliopsida</taxon>
        <taxon>eudicotyledons</taxon>
        <taxon>Gunneridae</taxon>
        <taxon>Pentapetalae</taxon>
        <taxon>rosids</taxon>
        <taxon>fabids</taxon>
        <taxon>Fabales</taxon>
        <taxon>Fabaceae</taxon>
        <taxon>Papilionoideae</taxon>
        <taxon>50 kb inversion clade</taxon>
        <taxon>NPAAA clade</taxon>
        <taxon>indigoferoid/millettioid clade</taxon>
        <taxon>Phaseoleae</taxon>
        <taxon>Vigna</taxon>
    </lineage>
</organism>
<name>A0A4D6N0R9_VIGUN</name>
<keyword evidence="2" id="KW-1185">Reference proteome</keyword>
<accession>A0A4D6N0R9</accession>